<dbReference type="SMART" id="SM00343">
    <property type="entry name" value="ZnF_C2HC"/>
    <property type="match status" value="1"/>
</dbReference>
<keyword evidence="1" id="KW-0863">Zinc-finger</keyword>
<dbReference type="PROSITE" id="PS50158">
    <property type="entry name" value="ZF_CCHC"/>
    <property type="match status" value="1"/>
</dbReference>
<dbReference type="SUPFAM" id="SSF57756">
    <property type="entry name" value="Retrovirus zinc finger-like domains"/>
    <property type="match status" value="1"/>
</dbReference>
<dbReference type="Gene3D" id="4.10.60.10">
    <property type="entry name" value="Zinc finger, CCHC-type"/>
    <property type="match status" value="1"/>
</dbReference>
<dbReference type="InterPro" id="IPR001878">
    <property type="entry name" value="Znf_CCHC"/>
</dbReference>
<dbReference type="GO" id="GO:0008270">
    <property type="term" value="F:zinc ion binding"/>
    <property type="evidence" value="ECO:0007669"/>
    <property type="project" value="UniProtKB-KW"/>
</dbReference>
<reference evidence="3 4" key="1">
    <citation type="journal article" date="2019" name="G3 (Bethesda)">
        <title>Sequencing of a Wild Apple (Malus baccata) Genome Unravels the Differences Between Cultivated and Wild Apple Species Regarding Disease Resistance and Cold Tolerance.</title>
        <authorList>
            <person name="Chen X."/>
        </authorList>
    </citation>
    <scope>NUCLEOTIDE SEQUENCE [LARGE SCALE GENOMIC DNA]</scope>
    <source>
        <strain evidence="4">cv. Shandingzi</strain>
        <tissue evidence="3">Leaves</tissue>
    </source>
</reference>
<feature type="domain" description="CCHC-type" evidence="2">
    <location>
        <begin position="255"/>
        <end position="271"/>
    </location>
</feature>
<evidence type="ECO:0000259" key="2">
    <source>
        <dbReference type="PROSITE" id="PS50158"/>
    </source>
</evidence>
<keyword evidence="1" id="KW-0862">Zinc</keyword>
<gene>
    <name evidence="3" type="ORF">C1H46_040855</name>
</gene>
<dbReference type="GO" id="GO:0003676">
    <property type="term" value="F:nucleic acid binding"/>
    <property type="evidence" value="ECO:0007669"/>
    <property type="project" value="InterPro"/>
</dbReference>
<dbReference type="EMBL" id="VIEB01001272">
    <property type="protein sequence ID" value="TQD73602.1"/>
    <property type="molecule type" value="Genomic_DNA"/>
</dbReference>
<keyword evidence="1" id="KW-0479">Metal-binding</keyword>
<dbReference type="AlphaFoldDB" id="A0A540KHW6"/>
<dbReference type="InterPro" id="IPR036875">
    <property type="entry name" value="Znf_CCHC_sf"/>
</dbReference>
<comment type="caution">
    <text evidence="3">The sequence shown here is derived from an EMBL/GenBank/DDBJ whole genome shotgun (WGS) entry which is preliminary data.</text>
</comment>
<evidence type="ECO:0000256" key="1">
    <source>
        <dbReference type="PROSITE-ProRule" id="PRU00047"/>
    </source>
</evidence>
<proteinExistence type="predicted"/>
<evidence type="ECO:0000313" key="4">
    <source>
        <dbReference type="Proteomes" id="UP000315295"/>
    </source>
</evidence>
<evidence type="ECO:0000313" key="3">
    <source>
        <dbReference type="EMBL" id="TQD73602.1"/>
    </source>
</evidence>
<dbReference type="PANTHER" id="PTHR35317">
    <property type="entry name" value="OS04G0629600 PROTEIN"/>
    <property type="match status" value="1"/>
</dbReference>
<keyword evidence="4" id="KW-1185">Reference proteome</keyword>
<name>A0A540KHW6_MALBA</name>
<sequence>MIHDCTAMNPSSMNLNTVEPLTGVNYKKWRQDLEIVLGVMDMDLALRTEEPPLPADGSTSSQRSKYEKWEKSNRISLMIIKRTMTDAVRGGFPEATNAKKFMQSIEEKYKESEKTETGNLMNALTTIRYDGEGSVREYILRVVDIAGKLQRLEVPISETFLVHVIMNSLPDSYTQLKVSYNALQAKWDVNELISICVGEEVRIKKDRMEKGESVNYVQSHNKGYKNSMSDATKRDSAKVPISKKNFKLNNSSIFKCYFCKKTGHMKRNCPKYKAWLAKQEAKKGLHNKENTK</sequence>
<dbReference type="PANTHER" id="PTHR35317:SF32">
    <property type="entry name" value="DUF4219 DOMAIN-CONTAINING PROTEIN"/>
    <property type="match status" value="1"/>
</dbReference>
<dbReference type="Pfam" id="PF14223">
    <property type="entry name" value="Retrotran_gag_2"/>
    <property type="match status" value="1"/>
</dbReference>
<accession>A0A540KHW6</accession>
<protein>
    <recommendedName>
        <fullName evidence="2">CCHC-type domain-containing protein</fullName>
    </recommendedName>
</protein>
<dbReference type="Pfam" id="PF00098">
    <property type="entry name" value="zf-CCHC"/>
    <property type="match status" value="1"/>
</dbReference>
<dbReference type="Proteomes" id="UP000315295">
    <property type="component" value="Unassembled WGS sequence"/>
</dbReference>
<organism evidence="3 4">
    <name type="scientific">Malus baccata</name>
    <name type="common">Siberian crab apple</name>
    <name type="synonym">Pyrus baccata</name>
    <dbReference type="NCBI Taxonomy" id="106549"/>
    <lineage>
        <taxon>Eukaryota</taxon>
        <taxon>Viridiplantae</taxon>
        <taxon>Streptophyta</taxon>
        <taxon>Embryophyta</taxon>
        <taxon>Tracheophyta</taxon>
        <taxon>Spermatophyta</taxon>
        <taxon>Magnoliopsida</taxon>
        <taxon>eudicotyledons</taxon>
        <taxon>Gunneridae</taxon>
        <taxon>Pentapetalae</taxon>
        <taxon>rosids</taxon>
        <taxon>fabids</taxon>
        <taxon>Rosales</taxon>
        <taxon>Rosaceae</taxon>
        <taxon>Amygdaloideae</taxon>
        <taxon>Maleae</taxon>
        <taxon>Malus</taxon>
    </lineage>
</organism>